<feature type="transmembrane region" description="Helical" evidence="8">
    <location>
        <begin position="60"/>
        <end position="85"/>
    </location>
</feature>
<feature type="transmembrane region" description="Helical" evidence="8">
    <location>
        <begin position="190"/>
        <end position="212"/>
    </location>
</feature>
<dbReference type="InterPro" id="IPR035906">
    <property type="entry name" value="MetI-like_sf"/>
</dbReference>
<dbReference type="CDD" id="cd06261">
    <property type="entry name" value="TM_PBP2"/>
    <property type="match status" value="1"/>
</dbReference>
<evidence type="ECO:0000256" key="7">
    <source>
        <dbReference type="ARBA" id="ARBA00023136"/>
    </source>
</evidence>
<protein>
    <submittedName>
        <fullName evidence="10">ABC transporter permease subunit</fullName>
    </submittedName>
</protein>
<organism evidence="10 11">
    <name type="scientific">Paeniglutamicibacter antarcticus</name>
    <dbReference type="NCBI Taxonomy" id="494023"/>
    <lineage>
        <taxon>Bacteria</taxon>
        <taxon>Bacillati</taxon>
        <taxon>Actinomycetota</taxon>
        <taxon>Actinomycetes</taxon>
        <taxon>Micrococcales</taxon>
        <taxon>Micrococcaceae</taxon>
        <taxon>Paeniglutamicibacter</taxon>
    </lineage>
</organism>
<keyword evidence="3" id="KW-1003">Cell membrane</keyword>
<evidence type="ECO:0000256" key="5">
    <source>
        <dbReference type="ARBA" id="ARBA00022692"/>
    </source>
</evidence>
<reference evidence="11" key="1">
    <citation type="journal article" date="2019" name="Int. J. Syst. Evol. Microbiol.">
        <title>The Global Catalogue of Microorganisms (GCM) 10K type strain sequencing project: providing services to taxonomists for standard genome sequencing and annotation.</title>
        <authorList>
            <consortium name="The Broad Institute Genomics Platform"/>
            <consortium name="The Broad Institute Genome Sequencing Center for Infectious Disease"/>
            <person name="Wu L."/>
            <person name="Ma J."/>
        </authorList>
    </citation>
    <scope>NUCLEOTIDE SEQUENCE [LARGE SCALE GENOMIC DNA]</scope>
    <source>
        <strain evidence="11">JCM 18952</strain>
    </source>
</reference>
<comment type="similarity">
    <text evidence="8">Belongs to the binding-protein-dependent transport system permease family.</text>
</comment>
<proteinExistence type="inferred from homology"/>
<keyword evidence="4" id="KW-0997">Cell inner membrane</keyword>
<keyword evidence="2 8" id="KW-0813">Transport</keyword>
<dbReference type="RefSeq" id="WP_210102113.1">
    <property type="nucleotide sequence ID" value="NZ_BAABLK010000006.1"/>
</dbReference>
<dbReference type="PANTHER" id="PTHR43357">
    <property type="entry name" value="INNER MEMBRANE ABC TRANSPORTER PERMEASE PROTEIN YDCV"/>
    <property type="match status" value="1"/>
</dbReference>
<comment type="subcellular location">
    <subcellularLocation>
        <location evidence="1">Cell inner membrane</location>
        <topology evidence="1">Multi-pass membrane protein</topology>
    </subcellularLocation>
    <subcellularLocation>
        <location evidence="8">Cell membrane</location>
        <topology evidence="8">Multi-pass membrane protein</topology>
    </subcellularLocation>
</comment>
<dbReference type="Proteomes" id="UP001501257">
    <property type="component" value="Unassembled WGS sequence"/>
</dbReference>
<accession>A0ABP9TIX2</accession>
<comment type="caution">
    <text evidence="10">The sequence shown here is derived from an EMBL/GenBank/DDBJ whole genome shotgun (WGS) entry which is preliminary data.</text>
</comment>
<evidence type="ECO:0000256" key="1">
    <source>
        <dbReference type="ARBA" id="ARBA00004429"/>
    </source>
</evidence>
<dbReference type="SUPFAM" id="SSF161098">
    <property type="entry name" value="MetI-like"/>
    <property type="match status" value="1"/>
</dbReference>
<dbReference type="EMBL" id="BAABLK010000006">
    <property type="protein sequence ID" value="GAA5225763.1"/>
    <property type="molecule type" value="Genomic_DNA"/>
</dbReference>
<evidence type="ECO:0000313" key="11">
    <source>
        <dbReference type="Proteomes" id="UP001501257"/>
    </source>
</evidence>
<dbReference type="PANTHER" id="PTHR43357:SF4">
    <property type="entry name" value="INNER MEMBRANE ABC TRANSPORTER PERMEASE PROTEIN YDCV"/>
    <property type="match status" value="1"/>
</dbReference>
<evidence type="ECO:0000259" key="9">
    <source>
        <dbReference type="PROSITE" id="PS50928"/>
    </source>
</evidence>
<dbReference type="Pfam" id="PF00528">
    <property type="entry name" value="BPD_transp_1"/>
    <property type="match status" value="1"/>
</dbReference>
<sequence>MKRKLSWLGLLPFTVYIFAFLVVPTLLAVGSGFVDAAGGFTWGNFSVYENPVVWRTFGSSTLISMVTAVIGAVVGALVCWALTGVRGDGPIRRSMDAAASVLAQFGGVMLAFAFIATMGAQSILRVWLRDTWGVDIYAEGVWLYELPGLVLPYLYFQIPLMVITFLPAIERLRPQWAESSATLGATRWQYWRYVGFPVLAPSFLGALLLLFANSFSSYATAAALISQGAQIVPLQIRAALIGETGASVANTAGVLALGMIVVMAVVMSLYSLLMRRAARWQQ</sequence>
<dbReference type="InterPro" id="IPR000515">
    <property type="entry name" value="MetI-like"/>
</dbReference>
<dbReference type="Gene3D" id="1.10.3720.10">
    <property type="entry name" value="MetI-like"/>
    <property type="match status" value="1"/>
</dbReference>
<keyword evidence="7 8" id="KW-0472">Membrane</keyword>
<evidence type="ECO:0000256" key="6">
    <source>
        <dbReference type="ARBA" id="ARBA00022989"/>
    </source>
</evidence>
<feature type="transmembrane region" description="Helical" evidence="8">
    <location>
        <begin position="97"/>
        <end position="120"/>
    </location>
</feature>
<feature type="transmembrane region" description="Helical" evidence="8">
    <location>
        <begin position="150"/>
        <end position="169"/>
    </location>
</feature>
<feature type="transmembrane region" description="Helical" evidence="8">
    <location>
        <begin position="252"/>
        <end position="273"/>
    </location>
</feature>
<name>A0ABP9TIX2_9MICC</name>
<feature type="domain" description="ABC transmembrane type-1" evidence="9">
    <location>
        <begin position="57"/>
        <end position="267"/>
    </location>
</feature>
<evidence type="ECO:0000313" key="10">
    <source>
        <dbReference type="EMBL" id="GAA5225763.1"/>
    </source>
</evidence>
<evidence type="ECO:0000256" key="8">
    <source>
        <dbReference type="RuleBase" id="RU363032"/>
    </source>
</evidence>
<keyword evidence="5 8" id="KW-0812">Transmembrane</keyword>
<evidence type="ECO:0000256" key="4">
    <source>
        <dbReference type="ARBA" id="ARBA00022519"/>
    </source>
</evidence>
<keyword evidence="11" id="KW-1185">Reference proteome</keyword>
<keyword evidence="6 8" id="KW-1133">Transmembrane helix</keyword>
<evidence type="ECO:0000256" key="2">
    <source>
        <dbReference type="ARBA" id="ARBA00022448"/>
    </source>
</evidence>
<dbReference type="PROSITE" id="PS50928">
    <property type="entry name" value="ABC_TM1"/>
    <property type="match status" value="1"/>
</dbReference>
<evidence type="ECO:0000256" key="3">
    <source>
        <dbReference type="ARBA" id="ARBA00022475"/>
    </source>
</evidence>
<gene>
    <name evidence="10" type="ORF">GCM10025778_02930</name>
</gene>